<evidence type="ECO:0000313" key="7">
    <source>
        <dbReference type="EMBL" id="MBC8536932.1"/>
    </source>
</evidence>
<accession>A0A926DFL3</accession>
<keyword evidence="5 6" id="KW-0472">Membrane</keyword>
<dbReference type="RefSeq" id="WP_249300997.1">
    <property type="nucleotide sequence ID" value="NZ_JACRSP010000004.1"/>
</dbReference>
<feature type="transmembrane region" description="Helical" evidence="6">
    <location>
        <begin position="202"/>
        <end position="221"/>
    </location>
</feature>
<evidence type="ECO:0000256" key="1">
    <source>
        <dbReference type="ARBA" id="ARBA00004651"/>
    </source>
</evidence>
<gene>
    <name evidence="7" type="ORF">H8695_09560</name>
</gene>
<keyword evidence="3 6" id="KW-0812">Transmembrane</keyword>
<feature type="transmembrane region" description="Helical" evidence="6">
    <location>
        <begin position="43"/>
        <end position="61"/>
    </location>
</feature>
<name>A0A926DFL3_9FIRM</name>
<dbReference type="AlphaFoldDB" id="A0A926DFL3"/>
<evidence type="ECO:0000256" key="3">
    <source>
        <dbReference type="ARBA" id="ARBA00022692"/>
    </source>
</evidence>
<feature type="transmembrane region" description="Helical" evidence="6">
    <location>
        <begin position="67"/>
        <end position="89"/>
    </location>
</feature>
<feature type="transmembrane region" description="Helical" evidence="6">
    <location>
        <begin position="101"/>
        <end position="120"/>
    </location>
</feature>
<dbReference type="EMBL" id="JACRSP010000004">
    <property type="protein sequence ID" value="MBC8536932.1"/>
    <property type="molecule type" value="Genomic_DNA"/>
</dbReference>
<comment type="subcellular location">
    <subcellularLocation>
        <location evidence="1">Cell membrane</location>
        <topology evidence="1">Multi-pass membrane protein</topology>
    </subcellularLocation>
</comment>
<dbReference type="InterPro" id="IPR001851">
    <property type="entry name" value="ABC_transp_permease"/>
</dbReference>
<evidence type="ECO:0000256" key="4">
    <source>
        <dbReference type="ARBA" id="ARBA00022989"/>
    </source>
</evidence>
<proteinExistence type="predicted"/>
<dbReference type="PANTHER" id="PTHR43370">
    <property type="entry name" value="SUGAR ABC TRANSPORTER INTEGRAL MEMBRANE PROTEIN-RELATED"/>
    <property type="match status" value="1"/>
</dbReference>
<dbReference type="Pfam" id="PF02653">
    <property type="entry name" value="BPD_transp_2"/>
    <property type="match status" value="1"/>
</dbReference>
<dbReference type="PANTHER" id="PTHR43370:SF1">
    <property type="entry name" value="GUANOSINE ABC TRANSPORTER PERMEASE PROTEIN NUPQ"/>
    <property type="match status" value="1"/>
</dbReference>
<keyword evidence="4 6" id="KW-1133">Transmembrane helix</keyword>
<sequence length="311" mass="33456">MFWDVVMTCLSPITFAAALRLSCPLIIGSIGGCFNEKISTGNIAYECFMLTGAFFAAYGSYLTGNPYMGSLIAILSGLVLAAIYGILVYHLNCNAMIVSVAYNNGAWALTTLLLVTVWGVRGNFTDPSIVSYNTITFDFLKNIPILDTLFNNNIGMVYFAFVFAVIGGIVMYKTPFGLRLRGVGSNPDAAQTAGISVRKYRWIGLLIMGASMGLAGSYLPLSGLSMFTENMTRGRGFLCLTAILVGKADPFKTTLVAILFGYSTSMTLVLSTFGLPTQIMNMVPYVMVLVVLLVAGMRNFKGTAEISGDTI</sequence>
<evidence type="ECO:0000256" key="2">
    <source>
        <dbReference type="ARBA" id="ARBA00022475"/>
    </source>
</evidence>
<comment type="caution">
    <text evidence="7">The sequence shown here is derived from an EMBL/GenBank/DDBJ whole genome shotgun (WGS) entry which is preliminary data.</text>
</comment>
<feature type="transmembrane region" description="Helical" evidence="6">
    <location>
        <begin position="154"/>
        <end position="172"/>
    </location>
</feature>
<dbReference type="GO" id="GO:0005886">
    <property type="term" value="C:plasma membrane"/>
    <property type="evidence" value="ECO:0007669"/>
    <property type="project" value="UniProtKB-SubCell"/>
</dbReference>
<evidence type="ECO:0000313" key="8">
    <source>
        <dbReference type="Proteomes" id="UP000620366"/>
    </source>
</evidence>
<keyword evidence="8" id="KW-1185">Reference proteome</keyword>
<protein>
    <submittedName>
        <fullName evidence="7">ABC transporter permease</fullName>
    </submittedName>
</protein>
<feature type="transmembrane region" description="Helical" evidence="6">
    <location>
        <begin position="12"/>
        <end position="31"/>
    </location>
</feature>
<reference evidence="7" key="1">
    <citation type="submission" date="2020-08" db="EMBL/GenBank/DDBJ databases">
        <title>Genome public.</title>
        <authorList>
            <person name="Liu C."/>
            <person name="Sun Q."/>
        </authorList>
    </citation>
    <scope>NUCLEOTIDE SEQUENCE</scope>
    <source>
        <strain evidence="7">BX7</strain>
    </source>
</reference>
<dbReference type="GO" id="GO:0022857">
    <property type="term" value="F:transmembrane transporter activity"/>
    <property type="evidence" value="ECO:0007669"/>
    <property type="project" value="InterPro"/>
</dbReference>
<feature type="transmembrane region" description="Helical" evidence="6">
    <location>
        <begin position="254"/>
        <end position="275"/>
    </location>
</feature>
<dbReference type="Proteomes" id="UP000620366">
    <property type="component" value="Unassembled WGS sequence"/>
</dbReference>
<evidence type="ECO:0000256" key="5">
    <source>
        <dbReference type="ARBA" id="ARBA00023136"/>
    </source>
</evidence>
<evidence type="ECO:0000256" key="6">
    <source>
        <dbReference type="SAM" id="Phobius"/>
    </source>
</evidence>
<dbReference type="CDD" id="cd06580">
    <property type="entry name" value="TM_PBP1_transp_TpRbsC_like"/>
    <property type="match status" value="1"/>
</dbReference>
<feature type="transmembrane region" description="Helical" evidence="6">
    <location>
        <begin position="282"/>
        <end position="300"/>
    </location>
</feature>
<organism evidence="7 8">
    <name type="scientific">Feifania hominis</name>
    <dbReference type="NCBI Taxonomy" id="2763660"/>
    <lineage>
        <taxon>Bacteria</taxon>
        <taxon>Bacillati</taxon>
        <taxon>Bacillota</taxon>
        <taxon>Clostridia</taxon>
        <taxon>Eubacteriales</taxon>
        <taxon>Feifaniaceae</taxon>
        <taxon>Feifania</taxon>
    </lineage>
</organism>
<keyword evidence="2" id="KW-1003">Cell membrane</keyword>